<evidence type="ECO:0000313" key="8">
    <source>
        <dbReference type="Proteomes" id="UP000095280"/>
    </source>
</evidence>
<keyword evidence="6" id="KW-0175">Coiled coil</keyword>
<feature type="coiled-coil region" evidence="6">
    <location>
        <begin position="841"/>
        <end position="868"/>
    </location>
</feature>
<dbReference type="WBParaSite" id="maker-uti_cns_0002679-snap-gene-0.2-mRNA-1">
    <property type="protein sequence ID" value="maker-uti_cns_0002679-snap-gene-0.2-mRNA-1"/>
    <property type="gene ID" value="maker-uti_cns_0002679-snap-gene-0.2"/>
</dbReference>
<feature type="coiled-coil region" evidence="6">
    <location>
        <begin position="692"/>
        <end position="719"/>
    </location>
</feature>
<feature type="region of interest" description="Disordered" evidence="7">
    <location>
        <begin position="60"/>
        <end position="80"/>
    </location>
</feature>
<feature type="compositionally biased region" description="Basic and acidic residues" evidence="7">
    <location>
        <begin position="1020"/>
        <end position="1030"/>
    </location>
</feature>
<organism evidence="8 9">
    <name type="scientific">Macrostomum lignano</name>
    <dbReference type="NCBI Taxonomy" id="282301"/>
    <lineage>
        <taxon>Eukaryota</taxon>
        <taxon>Metazoa</taxon>
        <taxon>Spiralia</taxon>
        <taxon>Lophotrochozoa</taxon>
        <taxon>Platyhelminthes</taxon>
        <taxon>Rhabditophora</taxon>
        <taxon>Macrostomorpha</taxon>
        <taxon>Macrostomida</taxon>
        <taxon>Macrostomidae</taxon>
        <taxon>Macrostomum</taxon>
    </lineage>
</organism>
<evidence type="ECO:0000256" key="3">
    <source>
        <dbReference type="ARBA" id="ARBA00022737"/>
    </source>
</evidence>
<evidence type="ECO:0000256" key="5">
    <source>
        <dbReference type="ARBA" id="ARBA00023136"/>
    </source>
</evidence>
<dbReference type="Gene3D" id="1.20.58.60">
    <property type="match status" value="3"/>
</dbReference>
<feature type="region of interest" description="Disordered" evidence="7">
    <location>
        <begin position="124"/>
        <end position="151"/>
    </location>
</feature>
<reference evidence="9" key="1">
    <citation type="submission" date="2016-11" db="UniProtKB">
        <authorList>
            <consortium name="WormBaseParasite"/>
        </authorList>
    </citation>
    <scope>IDENTIFICATION</scope>
</reference>
<dbReference type="Pfam" id="PF00435">
    <property type="entry name" value="Spectrin"/>
    <property type="match status" value="1"/>
</dbReference>
<protein>
    <submittedName>
        <fullName evidence="9">EF-hand domain-containing protein</fullName>
    </submittedName>
</protein>
<evidence type="ECO:0000256" key="1">
    <source>
        <dbReference type="ARBA" id="ARBA00004370"/>
    </source>
</evidence>
<feature type="compositionally biased region" description="Polar residues" evidence="7">
    <location>
        <begin position="986"/>
        <end position="997"/>
    </location>
</feature>
<feature type="region of interest" description="Disordered" evidence="7">
    <location>
        <begin position="796"/>
        <end position="820"/>
    </location>
</feature>
<dbReference type="SUPFAM" id="SSF46966">
    <property type="entry name" value="Spectrin repeat"/>
    <property type="match status" value="4"/>
</dbReference>
<evidence type="ECO:0000256" key="6">
    <source>
        <dbReference type="SAM" id="Coils"/>
    </source>
</evidence>
<dbReference type="GO" id="GO:0034993">
    <property type="term" value="C:meiotic nuclear membrane microtubule tethering complex"/>
    <property type="evidence" value="ECO:0007669"/>
    <property type="project" value="TreeGrafter"/>
</dbReference>
<feature type="coiled-coil region" evidence="6">
    <location>
        <begin position="192"/>
        <end position="226"/>
    </location>
</feature>
<accession>A0A1I8GPC8</accession>
<evidence type="ECO:0000313" key="9">
    <source>
        <dbReference type="WBParaSite" id="maker-uti_cns_0002679-snap-gene-0.2-mRNA-1"/>
    </source>
</evidence>
<feature type="compositionally biased region" description="Polar residues" evidence="7">
    <location>
        <begin position="295"/>
        <end position="307"/>
    </location>
</feature>
<evidence type="ECO:0000256" key="7">
    <source>
        <dbReference type="SAM" id="MobiDB-lite"/>
    </source>
</evidence>
<sequence length="1030" mass="113478">ADQLGGWLADAEAKLATSAEAAASGAAQQQGLTERRAALERARVLQREAASQEAALRRLQERAAAAGGESRERATGLARRHEDLTSGLAQLAERLASSVTGQQEFQEAAERAATWLAQARSRLTQATGAPAESSAASTVSASSTAPPSRGDLDARAEQLANLRSDAGRTGQPLIDRLAAAAAALSKARAPNAAEAAEESDRLADEFRALVAEAEAAETRLAEASRQWRGFQEGWQRLADWLKDAEQKLRRGNEPAPNLDAKRRQAREFQVRPDGPWWISRWKALRFLSASSRQISKHPNIQTPSTVRIVTMRSSSSSDQQKQPQQQQRKSVRFQVMSDEVHAKRPDLDKLQSLGTSLEQLTGNGQASARVAQLASKYQSLMTQCAEANERLHQISSDIKAYEEAYEGTRQWIDQATQRLLNSSGCHGDASKLAEKRRTVREISDSMYEGENRLASVMEAGDRVLRTCDNPDSVRRQMDEMRADWSQLSKQVQQALTGLDKAATKLAEFGDLSGRLSGWLDDSERTLGQLTGSGQRFGEPTPEKREQYDRFKSLKNEVDRTEGDFDELQQLSDDLQAIGKQPDLDRQCKDLRYRYNQLKRSVGLKVEELGRAQQEQQAYQDGLQDCEKWILQASFRLMEQSCGQVPSLDEAQRAADAHAAACREIEEQRKVLDSVVRMGRKLAEDNNGNAELRQEIDGQLKTLEENYANLKETAENIKTTSRSGSPTATCCSPTDRWLHSDLAAWWAGRDPAVTKSAEDAERQTQETRAMQTRLSQARTEVTAAGFKCEPRGGVGAPVGAGAGDASGDPLSPHFSATSSAAPTAAGTTAAALSMSRLAEKVSRDLDANMERVERRLSQLETQRDAWERVSAEADDLADWLRDREAEAGALTDIFAIERLRDEVAAKSVSHELAEAKPQLKSARDALLRRLDGMAAQKRQAEALEEERRQRQMAKELEMEELRLRVSKARMTSAAPSGDGAGDGSPHWDQQTQTPCHQGTQTAKKQQAASAMDLTDSALFDRPVRDIELRNS</sequence>
<dbReference type="GO" id="GO:0005737">
    <property type="term" value="C:cytoplasm"/>
    <property type="evidence" value="ECO:0007669"/>
    <property type="project" value="TreeGrafter"/>
</dbReference>
<feature type="region of interest" description="Disordered" evidence="7">
    <location>
        <begin position="295"/>
        <end position="332"/>
    </location>
</feature>
<dbReference type="InterPro" id="IPR002017">
    <property type="entry name" value="Spectrin_repeat"/>
</dbReference>
<evidence type="ECO:0000256" key="2">
    <source>
        <dbReference type="ARBA" id="ARBA00022692"/>
    </source>
</evidence>
<feature type="compositionally biased region" description="Low complexity" evidence="7">
    <location>
        <begin position="998"/>
        <end position="1007"/>
    </location>
</feature>
<dbReference type="PANTHER" id="PTHR47535">
    <property type="entry name" value="MUSCLE-SPECIFIC PROTEIN 300 KDA, ISOFORM G"/>
    <property type="match status" value="1"/>
</dbReference>
<dbReference type="AlphaFoldDB" id="A0A1I8GPC8"/>
<dbReference type="GO" id="GO:0008285">
    <property type="term" value="P:negative regulation of cell population proliferation"/>
    <property type="evidence" value="ECO:0007669"/>
    <property type="project" value="TreeGrafter"/>
</dbReference>
<feature type="region of interest" description="Disordered" evidence="7">
    <location>
        <begin position="966"/>
        <end position="1030"/>
    </location>
</feature>
<dbReference type="GO" id="GO:0051015">
    <property type="term" value="F:actin filament binding"/>
    <property type="evidence" value="ECO:0007669"/>
    <property type="project" value="TreeGrafter"/>
</dbReference>
<feature type="coiled-coil region" evidence="6">
    <location>
        <begin position="922"/>
        <end position="959"/>
    </location>
</feature>
<name>A0A1I8GPC8_9PLAT</name>
<keyword evidence="3" id="KW-0677">Repeat</keyword>
<dbReference type="InterPro" id="IPR018159">
    <property type="entry name" value="Spectrin/alpha-actinin"/>
</dbReference>
<evidence type="ECO:0000256" key="4">
    <source>
        <dbReference type="ARBA" id="ARBA00022989"/>
    </source>
</evidence>
<keyword evidence="8" id="KW-1185">Reference proteome</keyword>
<dbReference type="PANTHER" id="PTHR47535:SF7">
    <property type="entry name" value="CALMIN"/>
    <property type="match status" value="1"/>
</dbReference>
<dbReference type="SMART" id="SM00150">
    <property type="entry name" value="SPEC"/>
    <property type="match status" value="4"/>
</dbReference>
<feature type="compositionally biased region" description="Low complexity" evidence="7">
    <location>
        <begin position="804"/>
        <end position="820"/>
    </location>
</feature>
<feature type="compositionally biased region" description="Low complexity" evidence="7">
    <location>
        <begin position="312"/>
        <end position="328"/>
    </location>
</feature>
<feature type="coiled-coil region" evidence="6">
    <location>
        <begin position="370"/>
        <end position="404"/>
    </location>
</feature>
<keyword evidence="5" id="KW-0472">Membrane</keyword>
<dbReference type="InterPro" id="IPR052403">
    <property type="entry name" value="LINC-complex_assoc"/>
</dbReference>
<keyword evidence="4" id="KW-1133">Transmembrane helix</keyword>
<dbReference type="GO" id="GO:0005640">
    <property type="term" value="C:nuclear outer membrane"/>
    <property type="evidence" value="ECO:0007669"/>
    <property type="project" value="TreeGrafter"/>
</dbReference>
<keyword evidence="2" id="KW-0812">Transmembrane</keyword>
<comment type="subcellular location">
    <subcellularLocation>
        <location evidence="1">Membrane</location>
    </subcellularLocation>
</comment>
<dbReference type="Proteomes" id="UP000095280">
    <property type="component" value="Unplaced"/>
</dbReference>
<proteinExistence type="predicted"/>
<dbReference type="GO" id="GO:0007097">
    <property type="term" value="P:nuclear migration"/>
    <property type="evidence" value="ECO:0007669"/>
    <property type="project" value="TreeGrafter"/>
</dbReference>
<feature type="compositionally biased region" description="Basic and acidic residues" evidence="7">
    <location>
        <begin position="69"/>
        <end position="80"/>
    </location>
</feature>
<feature type="compositionally biased region" description="Low complexity" evidence="7">
    <location>
        <begin position="129"/>
        <end position="148"/>
    </location>
</feature>